<reference evidence="4 5" key="1">
    <citation type="submission" date="2021-02" db="EMBL/GenBank/DDBJ databases">
        <title>Genome assembly of Pseudopithomyces chartarum.</title>
        <authorList>
            <person name="Jauregui R."/>
            <person name="Singh J."/>
            <person name="Voisey C."/>
        </authorList>
    </citation>
    <scope>NUCLEOTIDE SEQUENCE [LARGE SCALE GENOMIC DNA]</scope>
    <source>
        <strain evidence="4 5">AGR01</strain>
    </source>
</reference>
<dbReference type="SUPFAM" id="SSF51045">
    <property type="entry name" value="WW domain"/>
    <property type="match status" value="1"/>
</dbReference>
<dbReference type="Gene3D" id="1.10.238.10">
    <property type="entry name" value="EF-hand"/>
    <property type="match status" value="1"/>
</dbReference>
<dbReference type="InterPro" id="IPR001202">
    <property type="entry name" value="WW_dom"/>
</dbReference>
<dbReference type="EMBL" id="WVTA01000004">
    <property type="protein sequence ID" value="KAK3214210.1"/>
    <property type="molecule type" value="Genomic_DNA"/>
</dbReference>
<feature type="compositionally biased region" description="Basic and acidic residues" evidence="1">
    <location>
        <begin position="258"/>
        <end position="277"/>
    </location>
</feature>
<proteinExistence type="predicted"/>
<dbReference type="PROSITE" id="PS50020">
    <property type="entry name" value="WW_DOMAIN_2"/>
    <property type="match status" value="1"/>
</dbReference>
<feature type="domain" description="EF-hand" evidence="3">
    <location>
        <begin position="383"/>
        <end position="418"/>
    </location>
</feature>
<evidence type="ECO:0000259" key="3">
    <source>
        <dbReference type="PROSITE" id="PS50222"/>
    </source>
</evidence>
<dbReference type="PROSITE" id="PS01159">
    <property type="entry name" value="WW_DOMAIN_1"/>
    <property type="match status" value="1"/>
</dbReference>
<feature type="compositionally biased region" description="Polar residues" evidence="1">
    <location>
        <begin position="243"/>
        <end position="256"/>
    </location>
</feature>
<dbReference type="InterPro" id="IPR002048">
    <property type="entry name" value="EF_hand_dom"/>
</dbReference>
<dbReference type="InterPro" id="IPR011992">
    <property type="entry name" value="EF-hand-dom_pair"/>
</dbReference>
<dbReference type="SMART" id="SM00456">
    <property type="entry name" value="WW"/>
    <property type="match status" value="1"/>
</dbReference>
<feature type="domain" description="WW" evidence="2">
    <location>
        <begin position="881"/>
        <end position="912"/>
    </location>
</feature>
<dbReference type="SUPFAM" id="SSF47473">
    <property type="entry name" value="EF-hand"/>
    <property type="match status" value="1"/>
</dbReference>
<dbReference type="InterPro" id="IPR036020">
    <property type="entry name" value="WW_dom_sf"/>
</dbReference>
<dbReference type="CDD" id="cd00201">
    <property type="entry name" value="WW"/>
    <property type="match status" value="1"/>
</dbReference>
<dbReference type="Gene3D" id="2.20.70.10">
    <property type="match status" value="1"/>
</dbReference>
<name>A0AAN6M0K1_9PLEO</name>
<gene>
    <name evidence="4" type="ORF">GRF29_28g2342835</name>
</gene>
<dbReference type="Proteomes" id="UP001280581">
    <property type="component" value="Unassembled WGS sequence"/>
</dbReference>
<comment type="caution">
    <text evidence="4">The sequence shown here is derived from an EMBL/GenBank/DDBJ whole genome shotgun (WGS) entry which is preliminary data.</text>
</comment>
<feature type="compositionally biased region" description="Basic and acidic residues" evidence="1">
    <location>
        <begin position="232"/>
        <end position="241"/>
    </location>
</feature>
<accession>A0AAN6M0K1</accession>
<organism evidence="4 5">
    <name type="scientific">Pseudopithomyces chartarum</name>
    <dbReference type="NCBI Taxonomy" id="1892770"/>
    <lineage>
        <taxon>Eukaryota</taxon>
        <taxon>Fungi</taxon>
        <taxon>Dikarya</taxon>
        <taxon>Ascomycota</taxon>
        <taxon>Pezizomycotina</taxon>
        <taxon>Dothideomycetes</taxon>
        <taxon>Pleosporomycetidae</taxon>
        <taxon>Pleosporales</taxon>
        <taxon>Massarineae</taxon>
        <taxon>Didymosphaeriaceae</taxon>
        <taxon>Pseudopithomyces</taxon>
    </lineage>
</organism>
<evidence type="ECO:0008006" key="6">
    <source>
        <dbReference type="Google" id="ProtNLM"/>
    </source>
</evidence>
<dbReference type="GO" id="GO:0005509">
    <property type="term" value="F:calcium ion binding"/>
    <property type="evidence" value="ECO:0007669"/>
    <property type="project" value="InterPro"/>
</dbReference>
<protein>
    <recommendedName>
        <fullName evidence="6">Calmodulin</fullName>
    </recommendedName>
</protein>
<evidence type="ECO:0000259" key="2">
    <source>
        <dbReference type="PROSITE" id="PS50020"/>
    </source>
</evidence>
<dbReference type="PROSITE" id="PS50222">
    <property type="entry name" value="EF_HAND_2"/>
    <property type="match status" value="1"/>
</dbReference>
<dbReference type="AlphaFoldDB" id="A0AAN6M0K1"/>
<keyword evidence="5" id="KW-1185">Reference proteome</keyword>
<sequence>MSFGFAIGDFIAVGDKAWTLYKKCQSAREDYEALDGHVELLHSVLDEVREFISRGEVPDVKNERSSLAAALQNCSATLEELDAFLIRHAGLVDESRKRKFELAKFIAKDIKNLKAKLDHSTKLLQLALQSISMFSVYEIGKELRKILHEYRSGAREPTVVSQAIFSNTQVEAEAMKAELTQQIHADLEDKDIHPNSIRFNDSFIQQWLDKTMADGGLQESVETAEDTNQSKMKRESTKMHSIDPSTAPQASITLDATSDDRSASHDNEGDEKHHTPPDDLYIPEILEFNNDLPRPPSRAETFSSHKSKPEDWQPYDTPNPEWVRGMLLPLFNQDPFMEMAETEPDLRIKRAFYQQDYDCKGAIADHKVLQLCIEVLESTGLSEKLNELSTIVYALDIDGNGQFDEDEYMKLMKMLIKKAMEWKKDNLLRILKQYGVKADQAIRTDKKFVKKHPEFLCWGWDPPRRPRNFYHHTITDAVSDPPPLLPASSFTIMAHNARIAIKTIDEFEERWLKMVPKEPELLQDFKAPLEVARRLSYRFIPFENQRDRFAKSDLDMMVCFGKIHLSSGGSKDEIPFSIPDLQEAQQHAYPIIQLIQGLVFILTKISQELGNINEAHNYTRLNEKLRSHQITLLAKALKTDAPALDWDKHVTRKIVSYHRADNESFLMDLESKCKLRLSRYNNRLCAAQVEAEIQMTKWTVYIERLEVTGWKISRSRKLLDSNKKVWVKIYITEKELVYIPPKVKRAENLSWNLHGTQHLLPVGSYIYIEIGYEGEGRIHPLFYFNGIAGIYAINLEKRCLQNGTRKDGQERYTFSDHSSGYLNLDLTIRLEDEREKAERYRRIKIATWKDLLEGDILEELQDFDTPQWDRAANDGIRASMHELPSGWEARADPSGVIYYVDHNTRTTTFVRP</sequence>
<evidence type="ECO:0000256" key="1">
    <source>
        <dbReference type="SAM" id="MobiDB-lite"/>
    </source>
</evidence>
<dbReference type="Pfam" id="PF00397">
    <property type="entry name" value="WW"/>
    <property type="match status" value="1"/>
</dbReference>
<evidence type="ECO:0000313" key="4">
    <source>
        <dbReference type="EMBL" id="KAK3214210.1"/>
    </source>
</evidence>
<evidence type="ECO:0000313" key="5">
    <source>
        <dbReference type="Proteomes" id="UP001280581"/>
    </source>
</evidence>
<feature type="region of interest" description="Disordered" evidence="1">
    <location>
        <begin position="220"/>
        <end position="318"/>
    </location>
</feature>